<evidence type="ECO:0008006" key="3">
    <source>
        <dbReference type="Google" id="ProtNLM"/>
    </source>
</evidence>
<reference evidence="1 2" key="1">
    <citation type="submission" date="2017-06" db="EMBL/GenBank/DDBJ databases">
        <title>Comparative genomic analysis of Ambrosia Fusariam Clade fungi.</title>
        <authorList>
            <person name="Stajich J.E."/>
            <person name="Carrillo J."/>
            <person name="Kijimoto T."/>
            <person name="Eskalen A."/>
            <person name="O'Donnell K."/>
            <person name="Kasson M."/>
        </authorList>
    </citation>
    <scope>NUCLEOTIDE SEQUENCE [LARGE SCALE GENOMIC DNA]</scope>
    <source>
        <strain evidence="1">UCR3666</strain>
    </source>
</reference>
<sequence>MDHLPLPKHPVCQPPLVRLYENCAYDGGPLDNYLERRNTSERALVDQLSSDAADNLAAHGILQNWTFFGVICVTTGAPSAAVAQLRRKADSQWVVDTSRLPAFVHTWMSSVRAHNLPALQRRDMEARFVQFLNKMFAVYDKIEIMLKDRGRLDSMLRLSVALLYDYLYRASTFAFGPSDWVRPHLQVAAVDCMRPLLLQMTRNGWCEGEIQSTQTMCNLIDLWFVGFLDHPHPEKDHIGCTKSRCIAYQIDERDYRTKHTTDHCSCPYVYAAQDRLSSILLSSSEAVPVIRPGSLQTPKGRGGTAGCYVEVLSSHSAGHVLPYVAISHLWSDGLGNNQENAIPECQFRRLSNFVTELCGEPVCFWLDTLCFPLQPKEAYDVALIRMKETYEAASKVLVLDQSLTPVSAGGISREEIIARILVCPWNRRLWTLQEAQLSPTRELYFQFKEGAVSGLPLLQHIGAYGPLPDHQKFERSFAVNFYFTFQNLCGKKLKTESLRGVLTAKEALAFRSTSNAIDEGLCLGNLLGWDVKPLVDTIDRQERMRVFWDLVGQNTGTQHASVLFWPSPKLSVPGYRWAPATFMDADMDDMDSFSAIPDWVCMLRYPF</sequence>
<organism evidence="1 2">
    <name type="scientific">Fusarium kuroshium</name>
    <dbReference type="NCBI Taxonomy" id="2010991"/>
    <lineage>
        <taxon>Eukaryota</taxon>
        <taxon>Fungi</taxon>
        <taxon>Dikarya</taxon>
        <taxon>Ascomycota</taxon>
        <taxon>Pezizomycotina</taxon>
        <taxon>Sordariomycetes</taxon>
        <taxon>Hypocreomycetidae</taxon>
        <taxon>Hypocreales</taxon>
        <taxon>Nectriaceae</taxon>
        <taxon>Fusarium</taxon>
        <taxon>Fusarium solani species complex</taxon>
    </lineage>
</organism>
<dbReference type="EMBL" id="NKUJ01000521">
    <property type="protein sequence ID" value="RMJ03442.1"/>
    <property type="molecule type" value="Genomic_DNA"/>
</dbReference>
<protein>
    <recommendedName>
        <fullName evidence="3">Heterokaryon incompatibility domain-containing protein</fullName>
    </recommendedName>
</protein>
<name>A0A3M2RDP9_9HYPO</name>
<dbReference type="AlphaFoldDB" id="A0A3M2RDP9"/>
<gene>
    <name evidence="1" type="ORF">CDV36_015035</name>
</gene>
<proteinExistence type="predicted"/>
<dbReference type="PANTHER" id="PTHR39596:SF2">
    <property type="entry name" value="HET DOMAIN PROTEIN (AFU_ORTHOLOGUE AFUA_1G17550)-RELATED"/>
    <property type="match status" value="1"/>
</dbReference>
<accession>A0A3M2RDP9</accession>
<keyword evidence="2" id="KW-1185">Reference proteome</keyword>
<dbReference type="PANTHER" id="PTHR39596">
    <property type="match status" value="1"/>
</dbReference>
<comment type="caution">
    <text evidence="1">The sequence shown here is derived from an EMBL/GenBank/DDBJ whole genome shotgun (WGS) entry which is preliminary data.</text>
</comment>
<dbReference type="STRING" id="2010991.A0A3M2RDP9"/>
<dbReference type="OrthoDB" id="5130764at2759"/>
<evidence type="ECO:0000313" key="1">
    <source>
        <dbReference type="EMBL" id="RMJ03442.1"/>
    </source>
</evidence>
<dbReference type="Proteomes" id="UP000277212">
    <property type="component" value="Unassembled WGS sequence"/>
</dbReference>
<evidence type="ECO:0000313" key="2">
    <source>
        <dbReference type="Proteomes" id="UP000277212"/>
    </source>
</evidence>